<feature type="repeat" description="WD" evidence="3">
    <location>
        <begin position="141"/>
        <end position="182"/>
    </location>
</feature>
<evidence type="ECO:0000313" key="4">
    <source>
        <dbReference type="EMBL" id="GFY09695.1"/>
    </source>
</evidence>
<dbReference type="SMART" id="SM00320">
    <property type="entry name" value="WD40"/>
    <property type="match status" value="5"/>
</dbReference>
<dbReference type="GO" id="GO:0016251">
    <property type="term" value="F:RNA polymerase II general transcription initiation factor activity"/>
    <property type="evidence" value="ECO:0007669"/>
    <property type="project" value="TreeGrafter"/>
</dbReference>
<feature type="repeat" description="WD" evidence="3">
    <location>
        <begin position="58"/>
        <end position="99"/>
    </location>
</feature>
<accession>A0A8X6VKR8</accession>
<dbReference type="PROSITE" id="PS00678">
    <property type="entry name" value="WD_REPEATS_1"/>
    <property type="match status" value="1"/>
</dbReference>
<dbReference type="InterPro" id="IPR001680">
    <property type="entry name" value="WD40_rpt"/>
</dbReference>
<gene>
    <name evidence="4" type="primary">taf5</name>
    <name evidence="4" type="ORF">TNCV_381891</name>
</gene>
<dbReference type="InterPro" id="IPR019775">
    <property type="entry name" value="WD40_repeat_CS"/>
</dbReference>
<sequence>MADTVVAMPLLLQGTLKGHQGSVYGLSYSSLHDVLLSCSGDTTVRAWSTKIFETLNVYSEHEYPVWDVTVSPNCAYFATASMDFTARLWNFEYKYSLRAFTDLSEVDCVKFHPNSKYLATASARKVIQLWTLDDLHAVRCFIGHDFFINSIAFAPDGQQMASADDGGNIIIWDLGSGQILKTILAHSSRIFSISYNKNSSSIASGGFDPFLRVWDVNFTPIKKESYSPIRRKRKEAQMEGQIDSYALNSVLHYVSFCKNNTLISVGTSIR</sequence>
<evidence type="ECO:0000313" key="5">
    <source>
        <dbReference type="Proteomes" id="UP000887159"/>
    </source>
</evidence>
<dbReference type="EMBL" id="BMAU01021291">
    <property type="protein sequence ID" value="GFY09695.1"/>
    <property type="molecule type" value="Genomic_DNA"/>
</dbReference>
<dbReference type="PANTHER" id="PTHR19879:SF1">
    <property type="entry name" value="CANNONBALL-RELATED"/>
    <property type="match status" value="1"/>
</dbReference>
<dbReference type="InterPro" id="IPR036322">
    <property type="entry name" value="WD40_repeat_dom_sf"/>
</dbReference>
<dbReference type="GO" id="GO:0005669">
    <property type="term" value="C:transcription factor TFIID complex"/>
    <property type="evidence" value="ECO:0007669"/>
    <property type="project" value="TreeGrafter"/>
</dbReference>
<name>A0A8X6VKR8_TRICX</name>
<keyword evidence="1 3" id="KW-0853">WD repeat</keyword>
<comment type="caution">
    <text evidence="4">The sequence shown here is derived from an EMBL/GenBank/DDBJ whole genome shotgun (WGS) entry which is preliminary data.</text>
</comment>
<dbReference type="InterPro" id="IPR015943">
    <property type="entry name" value="WD40/YVTN_repeat-like_dom_sf"/>
</dbReference>
<dbReference type="PROSITE" id="PS50294">
    <property type="entry name" value="WD_REPEATS_REGION"/>
    <property type="match status" value="4"/>
</dbReference>
<feature type="repeat" description="WD" evidence="3">
    <location>
        <begin position="183"/>
        <end position="217"/>
    </location>
</feature>
<dbReference type="CDD" id="cd00200">
    <property type="entry name" value="WD40"/>
    <property type="match status" value="1"/>
</dbReference>
<dbReference type="GO" id="GO:0006367">
    <property type="term" value="P:transcription initiation at RNA polymerase II promoter"/>
    <property type="evidence" value="ECO:0007669"/>
    <property type="project" value="TreeGrafter"/>
</dbReference>
<dbReference type="Gene3D" id="2.130.10.10">
    <property type="entry name" value="YVTN repeat-like/Quinoprotein amine dehydrogenase"/>
    <property type="match status" value="2"/>
</dbReference>
<feature type="repeat" description="WD" evidence="3">
    <location>
        <begin position="16"/>
        <end position="57"/>
    </location>
</feature>
<protein>
    <submittedName>
        <fullName evidence="4">Transcription initiation factor TFIID subunit 5</fullName>
    </submittedName>
</protein>
<evidence type="ECO:0000256" key="2">
    <source>
        <dbReference type="ARBA" id="ARBA00022737"/>
    </source>
</evidence>
<dbReference type="PANTHER" id="PTHR19879">
    <property type="entry name" value="TRANSCRIPTION INITIATION FACTOR TFIID"/>
    <property type="match status" value="1"/>
</dbReference>
<feature type="repeat" description="WD" evidence="3">
    <location>
        <begin position="106"/>
        <end position="140"/>
    </location>
</feature>
<dbReference type="Proteomes" id="UP000887159">
    <property type="component" value="Unassembled WGS sequence"/>
</dbReference>
<keyword evidence="2" id="KW-0677">Repeat</keyword>
<reference evidence="4" key="1">
    <citation type="submission" date="2020-08" db="EMBL/GenBank/DDBJ databases">
        <title>Multicomponent nature underlies the extraordinary mechanical properties of spider dragline silk.</title>
        <authorList>
            <person name="Kono N."/>
            <person name="Nakamura H."/>
            <person name="Mori M."/>
            <person name="Yoshida Y."/>
            <person name="Ohtoshi R."/>
            <person name="Malay A.D."/>
            <person name="Moran D.A.P."/>
            <person name="Tomita M."/>
            <person name="Numata K."/>
            <person name="Arakawa K."/>
        </authorList>
    </citation>
    <scope>NUCLEOTIDE SEQUENCE</scope>
</reference>
<dbReference type="PROSITE" id="PS50082">
    <property type="entry name" value="WD_REPEATS_2"/>
    <property type="match status" value="5"/>
</dbReference>
<dbReference type="AlphaFoldDB" id="A0A8X6VKR8"/>
<dbReference type="Pfam" id="PF00400">
    <property type="entry name" value="WD40"/>
    <property type="match status" value="5"/>
</dbReference>
<proteinExistence type="predicted"/>
<dbReference type="PRINTS" id="PR00320">
    <property type="entry name" value="GPROTEINBRPT"/>
</dbReference>
<evidence type="ECO:0000256" key="1">
    <source>
        <dbReference type="ARBA" id="ARBA00022574"/>
    </source>
</evidence>
<keyword evidence="5" id="KW-1185">Reference proteome</keyword>
<dbReference type="SUPFAM" id="SSF50978">
    <property type="entry name" value="WD40 repeat-like"/>
    <property type="match status" value="1"/>
</dbReference>
<dbReference type="InterPro" id="IPR020472">
    <property type="entry name" value="WD40_PAC1"/>
</dbReference>
<evidence type="ECO:0000256" key="3">
    <source>
        <dbReference type="PROSITE-ProRule" id="PRU00221"/>
    </source>
</evidence>
<organism evidence="4 5">
    <name type="scientific">Trichonephila clavipes</name>
    <name type="common">Golden silk orbweaver</name>
    <name type="synonym">Nephila clavipes</name>
    <dbReference type="NCBI Taxonomy" id="2585209"/>
    <lineage>
        <taxon>Eukaryota</taxon>
        <taxon>Metazoa</taxon>
        <taxon>Ecdysozoa</taxon>
        <taxon>Arthropoda</taxon>
        <taxon>Chelicerata</taxon>
        <taxon>Arachnida</taxon>
        <taxon>Araneae</taxon>
        <taxon>Araneomorphae</taxon>
        <taxon>Entelegynae</taxon>
        <taxon>Araneoidea</taxon>
        <taxon>Nephilidae</taxon>
        <taxon>Trichonephila</taxon>
    </lineage>
</organism>